<dbReference type="PANTHER" id="PTHR44085">
    <property type="entry name" value="SEPIAPTERIN REDUCTASE"/>
    <property type="match status" value="1"/>
</dbReference>
<dbReference type="EC" id="1.1.1.153" evidence="4"/>
<evidence type="ECO:0000256" key="8">
    <source>
        <dbReference type="ARBA" id="ARBA00023002"/>
    </source>
</evidence>
<comment type="subcellular location">
    <subcellularLocation>
        <location evidence="1">Cytoplasm</location>
    </subcellularLocation>
</comment>
<comment type="similarity">
    <text evidence="2">Belongs to the sepiapterin reductase family.</text>
</comment>
<evidence type="ECO:0000313" key="9">
    <source>
        <dbReference type="EMBL" id="CAK7933082.1"/>
    </source>
</evidence>
<dbReference type="GO" id="GO:0006729">
    <property type="term" value="P:tetrahydrobiopterin biosynthetic process"/>
    <property type="evidence" value="ECO:0007669"/>
    <property type="project" value="TreeGrafter"/>
</dbReference>
<keyword evidence="7" id="KW-0521">NADP</keyword>
<comment type="subunit">
    <text evidence="3">Homodimer.</text>
</comment>
<reference evidence="9" key="1">
    <citation type="submission" date="2024-01" db="EMBL/GenBank/DDBJ databases">
        <authorList>
            <person name="Webb A."/>
        </authorList>
    </citation>
    <scope>NUCLEOTIDE SEQUENCE</scope>
    <source>
        <strain evidence="9">Pm1</strain>
    </source>
</reference>
<dbReference type="PANTHER" id="PTHR44085:SF2">
    <property type="entry name" value="SEPIAPTERIN REDUCTASE"/>
    <property type="match status" value="1"/>
</dbReference>
<dbReference type="SUPFAM" id="SSF51735">
    <property type="entry name" value="NAD(P)-binding Rossmann-fold domains"/>
    <property type="match status" value="1"/>
</dbReference>
<dbReference type="FunFam" id="3.40.50.720:FF:000259">
    <property type="entry name" value="Sepiapterin reductase"/>
    <property type="match status" value="1"/>
</dbReference>
<keyword evidence="8" id="KW-0560">Oxidoreductase</keyword>
<evidence type="ECO:0000256" key="2">
    <source>
        <dbReference type="ARBA" id="ARBA00010483"/>
    </source>
</evidence>
<dbReference type="AlphaFoldDB" id="A0AAV1UHB4"/>
<dbReference type="PRINTS" id="PR00081">
    <property type="entry name" value="GDHRDH"/>
</dbReference>
<evidence type="ECO:0000256" key="5">
    <source>
        <dbReference type="ARBA" id="ARBA00019170"/>
    </source>
</evidence>
<dbReference type="EMBL" id="CAKLBY020000193">
    <property type="protein sequence ID" value="CAK7933082.1"/>
    <property type="molecule type" value="Genomic_DNA"/>
</dbReference>
<dbReference type="GO" id="GO:0004757">
    <property type="term" value="F:sepiapterin reductase (NADP+) activity"/>
    <property type="evidence" value="ECO:0007669"/>
    <property type="project" value="UniProtKB-EC"/>
</dbReference>
<sequence length="331" mass="36993">MLKTAVLVTGASRGFGRCLALDFVRLLSDRDLDLHLWARTELDLKDTERMAHAEWSAASASNTLRCFLQAVDLSDPAVYTARVDQVLSTLATETYAQVFLVHNAGSLGQLGLVQESTLSPMAMQPYWELNVTSVMWLNKRFLDVFGATRDQLLDSAAVQTDTEQTQLVVVNITSLCGIEPFKTHMMYCTGKAAREMHHRVIATEQAALDKVRVLQYSPGPMDTEMQQTIRESPVVDSGLRHQFVEMKTRGTLIPPAKSSERGVRLAISGEFDSGAHVDYYDLDSSNEVKIMAGRTQDVARLMTRCSEIVPFKPVRTSWVRLQKDYNSPTSR</sequence>
<accession>A0AAV1UHB4</accession>
<proteinExistence type="inferred from homology"/>
<dbReference type="InterPro" id="IPR002347">
    <property type="entry name" value="SDR_fam"/>
</dbReference>
<keyword evidence="6" id="KW-0963">Cytoplasm</keyword>
<comment type="caution">
    <text evidence="9">The sequence shown here is derived from an EMBL/GenBank/DDBJ whole genome shotgun (WGS) entry which is preliminary data.</text>
</comment>
<evidence type="ECO:0000256" key="3">
    <source>
        <dbReference type="ARBA" id="ARBA00011738"/>
    </source>
</evidence>
<dbReference type="Proteomes" id="UP001162060">
    <property type="component" value="Unassembled WGS sequence"/>
</dbReference>
<protein>
    <recommendedName>
        <fullName evidence="5">Sepiapterin reductase</fullName>
        <ecNumber evidence="4">1.1.1.153</ecNumber>
    </recommendedName>
</protein>
<evidence type="ECO:0000313" key="10">
    <source>
        <dbReference type="Proteomes" id="UP001162060"/>
    </source>
</evidence>
<evidence type="ECO:0000256" key="7">
    <source>
        <dbReference type="ARBA" id="ARBA00022857"/>
    </source>
</evidence>
<gene>
    <name evidence="9" type="ORF">PM001_LOCUS18232</name>
</gene>
<name>A0AAV1UHB4_9STRA</name>
<evidence type="ECO:0000256" key="6">
    <source>
        <dbReference type="ARBA" id="ARBA00022490"/>
    </source>
</evidence>
<evidence type="ECO:0000256" key="1">
    <source>
        <dbReference type="ARBA" id="ARBA00004496"/>
    </source>
</evidence>
<dbReference type="GO" id="GO:0005737">
    <property type="term" value="C:cytoplasm"/>
    <property type="evidence" value="ECO:0007669"/>
    <property type="project" value="UniProtKB-SubCell"/>
</dbReference>
<dbReference type="Gene3D" id="3.40.50.720">
    <property type="entry name" value="NAD(P)-binding Rossmann-like Domain"/>
    <property type="match status" value="1"/>
</dbReference>
<dbReference type="InterPro" id="IPR036291">
    <property type="entry name" value="NAD(P)-bd_dom_sf"/>
</dbReference>
<organism evidence="9 10">
    <name type="scientific">Peronospora matthiolae</name>
    <dbReference type="NCBI Taxonomy" id="2874970"/>
    <lineage>
        <taxon>Eukaryota</taxon>
        <taxon>Sar</taxon>
        <taxon>Stramenopiles</taxon>
        <taxon>Oomycota</taxon>
        <taxon>Peronosporomycetes</taxon>
        <taxon>Peronosporales</taxon>
        <taxon>Peronosporaceae</taxon>
        <taxon>Peronospora</taxon>
    </lineage>
</organism>
<dbReference type="Pfam" id="PF00106">
    <property type="entry name" value="adh_short"/>
    <property type="match status" value="1"/>
</dbReference>
<evidence type="ECO:0000256" key="4">
    <source>
        <dbReference type="ARBA" id="ARBA00013075"/>
    </source>
</evidence>
<dbReference type="InterPro" id="IPR051721">
    <property type="entry name" value="Biopterin_syn/organic_redct"/>
</dbReference>